<dbReference type="GO" id="GO:0051015">
    <property type="term" value="F:actin filament binding"/>
    <property type="evidence" value="ECO:0007669"/>
    <property type="project" value="TreeGrafter"/>
</dbReference>
<dbReference type="PRINTS" id="PR00888">
    <property type="entry name" value="SM22CALPONIN"/>
</dbReference>
<accession>A0A1L0D7S6</accession>
<dbReference type="InterPro" id="IPR050606">
    <property type="entry name" value="Calponin-like"/>
</dbReference>
<dbReference type="PANTHER" id="PTHR47385">
    <property type="entry name" value="CALPONIN"/>
    <property type="match status" value="1"/>
</dbReference>
<reference evidence="2 3" key="1">
    <citation type="submission" date="2016-10" db="EMBL/GenBank/DDBJ databases">
        <authorList>
            <person name="de Groot N.N."/>
        </authorList>
    </citation>
    <scope>NUCLEOTIDE SEQUENCE [LARGE SCALE GENOMIC DNA]</scope>
    <source>
        <strain evidence="2 3">PYCC 4715</strain>
    </source>
</reference>
<feature type="domain" description="Calponin-homology (CH)" evidence="1">
    <location>
        <begin position="33"/>
        <end position="145"/>
    </location>
</feature>
<dbReference type="PROSITE" id="PS50021">
    <property type="entry name" value="CH"/>
    <property type="match status" value="1"/>
</dbReference>
<organism evidence="2 3">
    <name type="scientific">Sungouiella intermedia</name>
    <dbReference type="NCBI Taxonomy" id="45354"/>
    <lineage>
        <taxon>Eukaryota</taxon>
        <taxon>Fungi</taxon>
        <taxon>Dikarya</taxon>
        <taxon>Ascomycota</taxon>
        <taxon>Saccharomycotina</taxon>
        <taxon>Pichiomycetes</taxon>
        <taxon>Metschnikowiaceae</taxon>
        <taxon>Sungouiella</taxon>
    </lineage>
</organism>
<evidence type="ECO:0000259" key="1">
    <source>
        <dbReference type="PROSITE" id="PS50021"/>
    </source>
</evidence>
<dbReference type="PANTHER" id="PTHR47385:SF14">
    <property type="entry name" value="TRANSGELIN"/>
    <property type="match status" value="1"/>
</dbReference>
<dbReference type="InterPro" id="IPR003096">
    <property type="entry name" value="SM22_calponin"/>
</dbReference>
<sequence>MSYYTRKTPTSADQNASTNLDQDLHLSRDAKYKNSEKEVVEWIFNTLNTSQVERVQYQRYDLIEILKDGYILCQLGNLLGIANCPTKKYKSSKMPFVQMENILFFLKACEMVGVAHDEIFQTVDLFDRKDPYQVIVTLMSFSRRAKETNAAVFTEVIGPKVVKVKPPVPRKPIGLRR</sequence>
<dbReference type="SMART" id="SM00033">
    <property type="entry name" value="CH"/>
    <property type="match status" value="1"/>
</dbReference>
<dbReference type="GO" id="GO:0015629">
    <property type="term" value="C:actin cytoskeleton"/>
    <property type="evidence" value="ECO:0007669"/>
    <property type="project" value="TreeGrafter"/>
</dbReference>
<evidence type="ECO:0000313" key="3">
    <source>
        <dbReference type="Proteomes" id="UP000182259"/>
    </source>
</evidence>
<protein>
    <submittedName>
        <fullName evidence="2">CIC11C00000003125</fullName>
    </submittedName>
</protein>
<dbReference type="Pfam" id="PF00307">
    <property type="entry name" value="CH"/>
    <property type="match status" value="1"/>
</dbReference>
<name>A0A1L0D7S6_9ASCO</name>
<evidence type="ECO:0000313" key="2">
    <source>
        <dbReference type="EMBL" id="SGZ48289.1"/>
    </source>
</evidence>
<dbReference type="GO" id="GO:0007015">
    <property type="term" value="P:actin filament organization"/>
    <property type="evidence" value="ECO:0007669"/>
    <property type="project" value="TreeGrafter"/>
</dbReference>
<dbReference type="SUPFAM" id="SSF47576">
    <property type="entry name" value="Calponin-homology domain, CH-domain"/>
    <property type="match status" value="1"/>
</dbReference>
<dbReference type="EMBL" id="LT635764">
    <property type="protein sequence ID" value="SGZ48289.1"/>
    <property type="molecule type" value="Genomic_DNA"/>
</dbReference>
<dbReference type="InterPro" id="IPR036872">
    <property type="entry name" value="CH_dom_sf"/>
</dbReference>
<dbReference type="Proteomes" id="UP000182259">
    <property type="component" value="Chromosome I"/>
</dbReference>
<gene>
    <name evidence="2" type="ORF">SAMEA4029009_CIC11G00000003125</name>
</gene>
<dbReference type="InterPro" id="IPR001715">
    <property type="entry name" value="CH_dom"/>
</dbReference>
<dbReference type="Gene3D" id="1.10.418.10">
    <property type="entry name" value="Calponin-like domain"/>
    <property type="match status" value="1"/>
</dbReference>
<dbReference type="AlphaFoldDB" id="A0A1L0D7S6"/>
<proteinExistence type="predicted"/>